<dbReference type="STRING" id="67365.GCA_001704635_00589"/>
<dbReference type="RefSeq" id="WP_065965549.1">
    <property type="nucleotide sequence ID" value="NZ_ASQP01000055.1"/>
</dbReference>
<feature type="compositionally biased region" description="Gly residues" evidence="1">
    <location>
        <begin position="527"/>
        <end position="536"/>
    </location>
</feature>
<accession>A0A1R1SS97</accession>
<comment type="caution">
    <text evidence="2">The sequence shown here is derived from an EMBL/GenBank/DDBJ whole genome shotgun (WGS) entry which is preliminary data.</text>
</comment>
<evidence type="ECO:0000313" key="2">
    <source>
        <dbReference type="EMBL" id="OMI40919.1"/>
    </source>
</evidence>
<feature type="compositionally biased region" description="Acidic residues" evidence="1">
    <location>
        <begin position="511"/>
        <end position="523"/>
    </location>
</feature>
<gene>
    <name evidence="2" type="ORF">SPAR_03351</name>
</gene>
<feature type="region of interest" description="Disordered" evidence="1">
    <location>
        <begin position="505"/>
        <end position="536"/>
    </location>
</feature>
<reference evidence="2 3" key="1">
    <citation type="submission" date="2013-05" db="EMBL/GenBank/DDBJ databases">
        <title>Genome sequence of Streptomyces sparsogenes DSM 40356.</title>
        <authorList>
            <person name="Coyne S."/>
            <person name="Seebeck F.P."/>
        </authorList>
    </citation>
    <scope>NUCLEOTIDE SEQUENCE [LARGE SCALE GENOMIC DNA]</scope>
    <source>
        <strain evidence="2 3">DSM 40356</strain>
    </source>
</reference>
<protein>
    <submittedName>
        <fullName evidence="2">Uncharacterized protein</fullName>
    </submittedName>
</protein>
<sequence length="536" mass="58009">MRDFRAITADRVRELAGQWAAVREGRSKDEADRLVRDCAERLAAEPAGELAYLWTLGLLMTAEHTGWLTGEGVEGAALVALDAADSALRERPCAHPLHPYEDDLDERHDHLARLLPLLRNGRSEAEDEQWRDPATKDQWLCPRNIAGYARVAIDIIDPGAVGDIPPRLPLIDARKARQLRSILWDHPHVDPAYELSDHAAALLAEPDGDSRAGLVVILNACRWYAVSGRIRGKWVLDEMIEALENALPGLDGEPCAHGPGEHPGTGEDPAALATVGVHLLSPGGRGVYERRGGVEGWRTPLEAWLCPVFLAGLAREALDHLRAGRDKLFGTRDTTHLDTEYLLPDGRIDIDTLTTTYRQSWVTEHEELVQNAALWAARRYAGGAGDARERAVLLLLACWAVDGMVIGIPGSVRGVLQEILESVDPAPLDAPCPHPGEHPWQGLERIAGRGYAVVGSPDDLIGAHLNHFCAPDDFPAPEESFAPDAWSCPRHLAGRARAALDVLREVKRDDGDGDDGGDGGDGDDGGHGGGGGEGPW</sequence>
<organism evidence="2 3">
    <name type="scientific">Streptomyces sparsogenes DSM 40356</name>
    <dbReference type="NCBI Taxonomy" id="1331668"/>
    <lineage>
        <taxon>Bacteria</taxon>
        <taxon>Bacillati</taxon>
        <taxon>Actinomycetota</taxon>
        <taxon>Actinomycetes</taxon>
        <taxon>Kitasatosporales</taxon>
        <taxon>Streptomycetaceae</taxon>
        <taxon>Streptomyces</taxon>
    </lineage>
</organism>
<evidence type="ECO:0000313" key="3">
    <source>
        <dbReference type="Proteomes" id="UP000186168"/>
    </source>
</evidence>
<evidence type="ECO:0000256" key="1">
    <source>
        <dbReference type="SAM" id="MobiDB-lite"/>
    </source>
</evidence>
<keyword evidence="3" id="KW-1185">Reference proteome</keyword>
<dbReference type="AlphaFoldDB" id="A0A1R1SS97"/>
<dbReference type="Proteomes" id="UP000186168">
    <property type="component" value="Unassembled WGS sequence"/>
</dbReference>
<dbReference type="EMBL" id="ASQP01000055">
    <property type="protein sequence ID" value="OMI40919.1"/>
    <property type="molecule type" value="Genomic_DNA"/>
</dbReference>
<proteinExistence type="predicted"/>
<name>A0A1R1SS97_9ACTN</name>
<dbReference type="GeneID" id="96745778"/>